<dbReference type="AlphaFoldDB" id="A0A1G4BQQ8"/>
<dbReference type="EMBL" id="MJBS01000005">
    <property type="protein sequence ID" value="OHF03668.1"/>
    <property type="molecule type" value="Genomic_DNA"/>
</dbReference>
<evidence type="ECO:0000313" key="1">
    <source>
        <dbReference type="EMBL" id="OHF03668.1"/>
    </source>
</evidence>
<accession>A0A1G4BQQ8</accession>
<reference evidence="1 2" key="1">
    <citation type="submission" date="2016-09" db="EMBL/GenBank/DDBJ databases">
        <authorList>
            <person name="Capua I."/>
            <person name="De Benedictis P."/>
            <person name="Joannis T."/>
            <person name="Lombin L.H."/>
            <person name="Cattoli G."/>
        </authorList>
    </citation>
    <scope>NUCLEOTIDE SEQUENCE [LARGE SCALE GENOMIC DNA]</scope>
    <source>
        <strain evidence="1 2">IMI 309357</strain>
    </source>
</reference>
<dbReference type="OrthoDB" id="5427059at2759"/>
<name>A0A1G4BQQ8_9PEZI</name>
<evidence type="ECO:0008006" key="3">
    <source>
        <dbReference type="Google" id="ProtNLM"/>
    </source>
</evidence>
<dbReference type="GeneID" id="34554153"/>
<dbReference type="RefSeq" id="XP_022480804.1">
    <property type="nucleotide sequence ID" value="XM_022612643.1"/>
</dbReference>
<sequence>MPGMKITHLPCEVITEILSQLDNVRYLKASLLSCRLFHDAYTQRPSLAKRIIRNQIPKQLLPHAIALTDARRVVMSESTHKVFGFAHEDVDALTSHFQKFSLPQLMVMGRTYDLIVDFASDFAAKAWTTTTLRDIPSTKSSSNHLLLSPKEWLRFCRCFYRIELYYGLLTDFGFGEENKRSVHMKQSTREIEVGGKEIAFDLDDQMHASRRMLAYLAPWEIEQLGAAVEYLGQRLITAAKEVLAHDIVMGVYKADYGPCDRGDIMLQKWLCQGIQYLRKIETAPYAAKCRLLQPGIDIIPPSLLQELSIYHIENGESHHDTKLNTSLKGTNMEDIDADEGPRKSLDCIAPRTVMNPECEGFRETAYVFWDQERLEQYNLCSTISLDSPSRMSTARLQWTDMDQFDMEHSWEERSKIWTSEGRGYWSKGDYSRVVWLGLFS</sequence>
<comment type="caution">
    <text evidence="1">The sequence shown here is derived from an EMBL/GenBank/DDBJ whole genome shotgun (WGS) entry which is preliminary data.</text>
</comment>
<evidence type="ECO:0000313" key="2">
    <source>
        <dbReference type="Proteomes" id="UP000176998"/>
    </source>
</evidence>
<dbReference type="Proteomes" id="UP000176998">
    <property type="component" value="Unassembled WGS sequence"/>
</dbReference>
<gene>
    <name evidence="1" type="ORF">CORC01_00987</name>
</gene>
<keyword evidence="2" id="KW-1185">Reference proteome</keyword>
<dbReference type="STRING" id="1209926.A0A1G4BQQ8"/>
<proteinExistence type="predicted"/>
<organism evidence="1 2">
    <name type="scientific">Colletotrichum orchidophilum</name>
    <dbReference type="NCBI Taxonomy" id="1209926"/>
    <lineage>
        <taxon>Eukaryota</taxon>
        <taxon>Fungi</taxon>
        <taxon>Dikarya</taxon>
        <taxon>Ascomycota</taxon>
        <taxon>Pezizomycotina</taxon>
        <taxon>Sordariomycetes</taxon>
        <taxon>Hypocreomycetidae</taxon>
        <taxon>Glomerellales</taxon>
        <taxon>Glomerellaceae</taxon>
        <taxon>Colletotrichum</taxon>
    </lineage>
</organism>
<protein>
    <recommendedName>
        <fullName evidence="3">F-box domain-containing protein</fullName>
    </recommendedName>
</protein>